<dbReference type="AlphaFoldDB" id="A0A517MAI8"/>
<dbReference type="Pfam" id="PF13148">
    <property type="entry name" value="DUF3987"/>
    <property type="match status" value="1"/>
</dbReference>
<dbReference type="InterPro" id="IPR025048">
    <property type="entry name" value="DUF3987"/>
</dbReference>
<dbReference type="OrthoDB" id="279540at2"/>
<evidence type="ECO:0000313" key="2">
    <source>
        <dbReference type="EMBL" id="QDS91896.1"/>
    </source>
</evidence>
<protein>
    <recommendedName>
        <fullName evidence="4">DUF3987 domain-containing protein</fullName>
    </recommendedName>
</protein>
<feature type="compositionally biased region" description="Pro residues" evidence="1">
    <location>
        <begin position="194"/>
        <end position="203"/>
    </location>
</feature>
<dbReference type="RefSeq" id="WP_145350079.1">
    <property type="nucleotide sequence ID" value="NZ_CP036262.1"/>
</dbReference>
<feature type="region of interest" description="Disordered" evidence="1">
    <location>
        <begin position="184"/>
        <end position="205"/>
    </location>
</feature>
<accession>A0A517MAI8</accession>
<evidence type="ECO:0008006" key="4">
    <source>
        <dbReference type="Google" id="ProtNLM"/>
    </source>
</evidence>
<sequence length="530" mass="58243">MDAIRKAMAAMNAAEADGVTFELDGKALKLGGSIAEDWHRKLKPHAEPIKRYLRDGSFDEPEPEPAVQRDAYQLFPAHKLPSPLRELVTEGAKAIGCDESFVALPLLSCVGATIGNTARIVVKKGWTPPACIWTMIVGESGTAKSPAFKVAKGPIQRQQKAMLDEHSVALDGYEQEKQQYDAAIKEHKRSKSSEPPPEQPEYPQPERVVVSDTTVEALAPLLQQNPRGLLLQRDELSGWLGGFNAYKSSQGADEAHWLSMFDGESMTVDRKGEGTRPTFVETALVSITGGIQPSVLAKAMGREHRASGMASRFLIASPPRKSQFWTDEEVSESTQQAVDRLFLSLQGIQFADGVSEPHYIGLDATAKREFITFFNYHHQEQSELTGDSAAAWSKLLGYVPRLALLIHIVKQVNAGDDIEVAVDASTMQDAIGLVEWFKFEASRLYATIDDDDATRELRALADWITRTKNGECTMRELVQGQRSIVNTDAANEIGTQMVRARIAAWHTYEPGEQGGAPKRVLRVGQASTST</sequence>
<evidence type="ECO:0000313" key="3">
    <source>
        <dbReference type="Proteomes" id="UP000320672"/>
    </source>
</evidence>
<dbReference type="EMBL" id="CP036262">
    <property type="protein sequence ID" value="QDS91896.1"/>
    <property type="molecule type" value="Genomic_DNA"/>
</dbReference>
<keyword evidence="3" id="KW-1185">Reference proteome</keyword>
<name>A0A517MAI8_9BACT</name>
<proteinExistence type="predicted"/>
<gene>
    <name evidence="2" type="ORF">FF011L_06320</name>
</gene>
<organism evidence="2 3">
    <name type="scientific">Roseimaritima multifibrata</name>
    <dbReference type="NCBI Taxonomy" id="1930274"/>
    <lineage>
        <taxon>Bacteria</taxon>
        <taxon>Pseudomonadati</taxon>
        <taxon>Planctomycetota</taxon>
        <taxon>Planctomycetia</taxon>
        <taxon>Pirellulales</taxon>
        <taxon>Pirellulaceae</taxon>
        <taxon>Roseimaritima</taxon>
    </lineage>
</organism>
<dbReference type="KEGG" id="rml:FF011L_06320"/>
<reference evidence="2 3" key="1">
    <citation type="submission" date="2019-02" db="EMBL/GenBank/DDBJ databases">
        <title>Deep-cultivation of Planctomycetes and their phenomic and genomic characterization uncovers novel biology.</title>
        <authorList>
            <person name="Wiegand S."/>
            <person name="Jogler M."/>
            <person name="Boedeker C."/>
            <person name="Pinto D."/>
            <person name="Vollmers J."/>
            <person name="Rivas-Marin E."/>
            <person name="Kohn T."/>
            <person name="Peeters S.H."/>
            <person name="Heuer A."/>
            <person name="Rast P."/>
            <person name="Oberbeckmann S."/>
            <person name="Bunk B."/>
            <person name="Jeske O."/>
            <person name="Meyerdierks A."/>
            <person name="Storesund J.E."/>
            <person name="Kallscheuer N."/>
            <person name="Luecker S."/>
            <person name="Lage O.M."/>
            <person name="Pohl T."/>
            <person name="Merkel B.J."/>
            <person name="Hornburger P."/>
            <person name="Mueller R.-W."/>
            <person name="Bruemmer F."/>
            <person name="Labrenz M."/>
            <person name="Spormann A.M."/>
            <person name="Op den Camp H."/>
            <person name="Overmann J."/>
            <person name="Amann R."/>
            <person name="Jetten M.S.M."/>
            <person name="Mascher T."/>
            <person name="Medema M.H."/>
            <person name="Devos D.P."/>
            <person name="Kaster A.-K."/>
            <person name="Ovreas L."/>
            <person name="Rohde M."/>
            <person name="Galperin M.Y."/>
            <person name="Jogler C."/>
        </authorList>
    </citation>
    <scope>NUCLEOTIDE SEQUENCE [LARGE SCALE GENOMIC DNA]</scope>
    <source>
        <strain evidence="2 3">FF011L</strain>
    </source>
</reference>
<dbReference type="Proteomes" id="UP000320672">
    <property type="component" value="Chromosome"/>
</dbReference>
<evidence type="ECO:0000256" key="1">
    <source>
        <dbReference type="SAM" id="MobiDB-lite"/>
    </source>
</evidence>